<name>A0ABR9DC39_9GAMM</name>
<dbReference type="Gene3D" id="3.30.420.10">
    <property type="entry name" value="Ribonuclease H-like superfamily/Ribonuclease H"/>
    <property type="match status" value="1"/>
</dbReference>
<dbReference type="Pfam" id="PF13358">
    <property type="entry name" value="DDE_3"/>
    <property type="match status" value="1"/>
</dbReference>
<accession>A0ABR9DC39</accession>
<protein>
    <submittedName>
        <fullName evidence="2">Transposase</fullName>
    </submittedName>
</protein>
<evidence type="ECO:0000313" key="2">
    <source>
        <dbReference type="EMBL" id="MBD9359873.1"/>
    </source>
</evidence>
<evidence type="ECO:0000259" key="1">
    <source>
        <dbReference type="Pfam" id="PF13358"/>
    </source>
</evidence>
<gene>
    <name evidence="2" type="ORF">EBB_04770</name>
</gene>
<dbReference type="InterPro" id="IPR038717">
    <property type="entry name" value="Tc1-like_DDE_dom"/>
</dbReference>
<sequence>MQAAALADQLSLFYLDESGFSTIPNVQRAWAPKGKPHAADASSCRQRVNVIGALEFNTGRLWYDLHGQAVKRPHVTELIDRIARREQRMPLTVVVLDNATMHHHFGSDKLDEWLIEHRLILLEK</sequence>
<comment type="caution">
    <text evidence="2">The sequence shown here is derived from an EMBL/GenBank/DDBJ whole genome shotgun (WGS) entry which is preliminary data.</text>
</comment>
<dbReference type="InterPro" id="IPR036397">
    <property type="entry name" value="RNaseH_sf"/>
</dbReference>
<dbReference type="EMBL" id="JACXST010000001">
    <property type="protein sequence ID" value="MBD9359873.1"/>
    <property type="molecule type" value="Genomic_DNA"/>
</dbReference>
<organism evidence="2 3">
    <name type="scientific">Methylomonas fluvii</name>
    <dbReference type="NCBI Taxonomy" id="1854564"/>
    <lineage>
        <taxon>Bacteria</taxon>
        <taxon>Pseudomonadati</taxon>
        <taxon>Pseudomonadota</taxon>
        <taxon>Gammaproteobacteria</taxon>
        <taxon>Methylococcales</taxon>
        <taxon>Methylococcaceae</taxon>
        <taxon>Methylomonas</taxon>
    </lineage>
</organism>
<evidence type="ECO:0000313" key="3">
    <source>
        <dbReference type="Proteomes" id="UP000641152"/>
    </source>
</evidence>
<dbReference type="Proteomes" id="UP000641152">
    <property type="component" value="Unassembled WGS sequence"/>
</dbReference>
<proteinExistence type="predicted"/>
<reference evidence="2 3" key="1">
    <citation type="submission" date="2020-09" db="EMBL/GenBank/DDBJ databases">
        <title>Methylomonas albis sp. nov. and Methylomonas fluvii sp. nov.: Two cold-adapted methanotrophs from the River Elbe and an amended description of Methylovulum psychrotolerans strain Eb1.</title>
        <authorList>
            <person name="Bussmann I.K."/>
            <person name="Klings K.-W."/>
            <person name="Warnstedt J."/>
            <person name="Hoppert M."/>
            <person name="Saborowski A."/>
            <person name="Horn F."/>
            <person name="Liebner S."/>
        </authorList>
    </citation>
    <scope>NUCLEOTIDE SEQUENCE [LARGE SCALE GENOMIC DNA]</scope>
    <source>
        <strain evidence="2 3">EbB</strain>
    </source>
</reference>
<keyword evidence="3" id="KW-1185">Reference proteome</keyword>
<dbReference type="RefSeq" id="WP_192392703.1">
    <property type="nucleotide sequence ID" value="NZ_CAJHIU010000001.1"/>
</dbReference>
<feature type="domain" description="Tc1-like transposase DDE" evidence="1">
    <location>
        <begin position="12"/>
        <end position="106"/>
    </location>
</feature>